<dbReference type="InterPro" id="IPR021729">
    <property type="entry name" value="DUF3298"/>
</dbReference>
<protein>
    <recommendedName>
        <fullName evidence="7">DUF3298 domain-containing protein</fullName>
    </recommendedName>
</protein>
<dbReference type="PROSITE" id="PS51257">
    <property type="entry name" value="PROKAR_LIPOPROTEIN"/>
    <property type="match status" value="1"/>
</dbReference>
<dbReference type="Pfam" id="PF13739">
    <property type="entry name" value="PdaC"/>
    <property type="match status" value="1"/>
</dbReference>
<accession>A0A9X0L3T0</accession>
<keyword evidence="6" id="KW-1185">Reference proteome</keyword>
<organism evidence="5 6">
    <name type="scientific">Solirubrum puertoriconensis</name>
    <dbReference type="NCBI Taxonomy" id="1751427"/>
    <lineage>
        <taxon>Bacteria</taxon>
        <taxon>Pseudomonadati</taxon>
        <taxon>Bacteroidota</taxon>
        <taxon>Cytophagia</taxon>
        <taxon>Cytophagales</taxon>
    </lineage>
</organism>
<name>A0A9X0L3T0_SOLP1</name>
<evidence type="ECO:0008006" key="7">
    <source>
        <dbReference type="Google" id="ProtNLM"/>
    </source>
</evidence>
<feature type="region of interest" description="Disordered" evidence="1">
    <location>
        <begin position="27"/>
        <end position="51"/>
    </location>
</feature>
<dbReference type="Pfam" id="PF11738">
    <property type="entry name" value="DUF3298"/>
    <property type="match status" value="1"/>
</dbReference>
<dbReference type="Gene3D" id="3.30.565.40">
    <property type="entry name" value="Fervidobacterium nodosum Rt17-B1 like"/>
    <property type="match status" value="1"/>
</dbReference>
<dbReference type="OrthoDB" id="594879at2"/>
<dbReference type="AlphaFoldDB" id="A0A9X0L3T0"/>
<sequence>MSRHCTLRLGASALLLALAACQERQQTNAEATSDKPTTPPAAAAPTNSPGAWYRQYRGQLPGSPDSITLHLTAAPTGANSELPGYYGSYHRRAGQPFELIGLPTVTPDSLVLQDISPEEGGLENNGPVWRLRRQGNALVGTHAGKAVRLRMVQPMGSVALVARHFTDSVAAYPNEPKTPYAHQSLLALLPVKAPAALQANIVRTLRGDTLSNRPAPTLEGYWQAQLQEYTEEYRANAAELRTDPADTTELPAYALRYDQQQLVRVLWNQAPLLSLGFLNYSYSGGAHGNYGTTVASFDVRNGRALRYADIFRPGVEPQLTQLLNRAVRRTLGIPATARLDQTLLVEQMPVTRNVFLTSGGAVFVYVPYEIASYAQGEIRVFVPYADLRPLLQPSLPLGAQADIANQST</sequence>
<feature type="domain" description="DUF3298" evidence="3">
    <location>
        <begin position="308"/>
        <end position="384"/>
    </location>
</feature>
<comment type="caution">
    <text evidence="5">The sequence shown here is derived from an EMBL/GenBank/DDBJ whole genome shotgun (WGS) entry which is preliminary data.</text>
</comment>
<feature type="domain" description="Deacetylase PdaC" evidence="4">
    <location>
        <begin position="223"/>
        <end position="290"/>
    </location>
</feature>
<feature type="chain" id="PRO_5040830363" description="DUF3298 domain-containing protein" evidence="2">
    <location>
        <begin position="20"/>
        <end position="408"/>
    </location>
</feature>
<evidence type="ECO:0000313" key="6">
    <source>
        <dbReference type="Proteomes" id="UP000054223"/>
    </source>
</evidence>
<evidence type="ECO:0000313" key="5">
    <source>
        <dbReference type="EMBL" id="KUG06863.1"/>
    </source>
</evidence>
<feature type="signal peptide" evidence="2">
    <location>
        <begin position="1"/>
        <end position="19"/>
    </location>
</feature>
<reference evidence="5 6" key="1">
    <citation type="submission" date="2015-11" db="EMBL/GenBank/DDBJ databases">
        <title>Solirubrum puertoriconensis gen. nov. an environmental bacteria isolated in Puerto Rico.</title>
        <authorList>
            <person name="Cuebas-Irizarry M.F."/>
            <person name="Montalvo-Rodriguez R."/>
        </authorList>
    </citation>
    <scope>NUCLEOTIDE SEQUENCE [LARGE SCALE GENOMIC DNA]</scope>
    <source>
        <strain evidence="5 6">MC1A</strain>
    </source>
</reference>
<proteinExistence type="predicted"/>
<gene>
    <name evidence="5" type="ORF">ASU33_05935</name>
</gene>
<evidence type="ECO:0000259" key="3">
    <source>
        <dbReference type="Pfam" id="PF11738"/>
    </source>
</evidence>
<keyword evidence="2" id="KW-0732">Signal</keyword>
<evidence type="ECO:0000259" key="4">
    <source>
        <dbReference type="Pfam" id="PF13739"/>
    </source>
</evidence>
<dbReference type="InterPro" id="IPR037126">
    <property type="entry name" value="PdaC/RsiV-like_sf"/>
</dbReference>
<evidence type="ECO:0000256" key="2">
    <source>
        <dbReference type="SAM" id="SignalP"/>
    </source>
</evidence>
<dbReference type="Proteomes" id="UP000054223">
    <property type="component" value="Unassembled WGS sequence"/>
</dbReference>
<dbReference type="Gene3D" id="3.90.640.20">
    <property type="entry name" value="Heat-shock cognate protein, ATPase"/>
    <property type="match status" value="1"/>
</dbReference>
<dbReference type="InterPro" id="IPR025303">
    <property type="entry name" value="PdaC"/>
</dbReference>
<dbReference type="RefSeq" id="WP_059072557.1">
    <property type="nucleotide sequence ID" value="NZ_LNAL01000008.1"/>
</dbReference>
<dbReference type="EMBL" id="LNAL01000008">
    <property type="protein sequence ID" value="KUG06863.1"/>
    <property type="molecule type" value="Genomic_DNA"/>
</dbReference>
<evidence type="ECO:0000256" key="1">
    <source>
        <dbReference type="SAM" id="MobiDB-lite"/>
    </source>
</evidence>